<evidence type="ECO:0000259" key="4">
    <source>
        <dbReference type="Pfam" id="PF04389"/>
    </source>
</evidence>
<dbReference type="Gene3D" id="3.40.630.10">
    <property type="entry name" value="Zn peptidases"/>
    <property type="match status" value="1"/>
</dbReference>
<comment type="similarity">
    <text evidence="1">Belongs to the peptidase M28 family. M28B subfamily.</text>
</comment>
<dbReference type="SUPFAM" id="SSF52025">
    <property type="entry name" value="PA domain"/>
    <property type="match status" value="1"/>
</dbReference>
<reference evidence="5" key="1">
    <citation type="journal article" date="2019" name="bioRxiv">
        <title>The Genome of the Zebra Mussel, Dreissena polymorpha: A Resource for Invasive Species Research.</title>
        <authorList>
            <person name="McCartney M.A."/>
            <person name="Auch B."/>
            <person name="Kono T."/>
            <person name="Mallez S."/>
            <person name="Zhang Y."/>
            <person name="Obille A."/>
            <person name="Becker A."/>
            <person name="Abrahante J.E."/>
            <person name="Garbe J."/>
            <person name="Badalamenti J.P."/>
            <person name="Herman A."/>
            <person name="Mangelson H."/>
            <person name="Liachko I."/>
            <person name="Sullivan S."/>
            <person name="Sone E.D."/>
            <person name="Koren S."/>
            <person name="Silverstein K.A.T."/>
            <person name="Beckman K.B."/>
            <person name="Gohl D.M."/>
        </authorList>
    </citation>
    <scope>NUCLEOTIDE SEQUENCE</scope>
    <source>
        <strain evidence="5">Duluth1</strain>
        <tissue evidence="5">Whole animal</tissue>
    </source>
</reference>
<dbReference type="PANTHER" id="PTHR10404">
    <property type="entry name" value="N-ACETYLATED-ALPHA-LINKED ACIDIC DIPEPTIDASE"/>
    <property type="match status" value="1"/>
</dbReference>
<dbReference type="InterPro" id="IPR007484">
    <property type="entry name" value="Peptidase_M28"/>
</dbReference>
<gene>
    <name evidence="5" type="ORF">DPMN_113716</name>
</gene>
<dbReference type="FunFam" id="3.50.30.30:FF:000045">
    <property type="entry name" value="Predicted protein"/>
    <property type="match status" value="1"/>
</dbReference>
<dbReference type="InterPro" id="IPR036757">
    <property type="entry name" value="TFR-like_dimer_dom_sf"/>
</dbReference>
<dbReference type="EMBL" id="JAIWYP010000004">
    <property type="protein sequence ID" value="KAH3840269.1"/>
    <property type="molecule type" value="Genomic_DNA"/>
</dbReference>
<dbReference type="FunFam" id="3.40.630.10:FF:000101">
    <property type="entry name" value="N-acetylated alpha-linked acidic dipeptidase like 1"/>
    <property type="match status" value="1"/>
</dbReference>
<dbReference type="CDD" id="cd02121">
    <property type="entry name" value="PA_GCPII_like"/>
    <property type="match status" value="1"/>
</dbReference>
<proteinExistence type="inferred from homology"/>
<evidence type="ECO:0000313" key="6">
    <source>
        <dbReference type="Proteomes" id="UP000828390"/>
    </source>
</evidence>
<sequence>LESMGTNSYTDFNKQTSVTRCGIFVLLASAIATCRDPKKGVRKGLYLPNVSDKLMRDEDTTIIEELMNSIDSNHIRSNLKMLTKKPHLEGDQNTKLGKVLQKRWLEDGLDQVTMTPYYVLLSYPNMSDLNYVELLNGNTIMYKSNLTEPALTPEEDKPGVVPPFNAYSAPGDIYGDLVYVNYARLVDFDLLKSMNISVEGKILFVRYGKGYRGDKVALAEKHKAKGVILFSDPADITNGNTSDVYPHSWWYPATGTQRGSLLIGDGDPLSADYPAISSAYRAKVDPMYPLPSIPCHPISFGIAVKIMEQLSGAEVPPAWRGGMNVTYRFGNGFVKPGWRAHIHVTTHNQNVTIYNTVGIIRGEFEPDRYVILGNHRDAWVFGAIDPSSGTAVMMEIIRVLGAMVKSGKWRPRRSIMFCSWGAEEYGLRGSTEWVEVRLLHTLTWTIDGNFTFWAEATPMLFNALTSATKKVPNPNITEVAAGRKSVYETWLHTFPDPGKGTPRIKLPGSGSDHSAFRDRLGVPVVDFGYLADPNIGVSNYPMYHSVYETFHLVDKIMDRGFQYHRAVGQVWLEMARHLADSLIIPFKVTDYAKTLNAMTEEFFKSFKTALEEQHINTKLLQISVNNFTKVVNEFEKRLENANLQEHILFAESVLDSYVGSSFPGLSDALVEIQQGRNVTQQWEIVRQHYSVILFAIQSQRHRLHDQLLLK</sequence>
<protein>
    <recommendedName>
        <fullName evidence="7">N-acetylated alpha-linked acidic dipeptidase 2</fullName>
    </recommendedName>
</protein>
<evidence type="ECO:0000313" key="5">
    <source>
        <dbReference type="EMBL" id="KAH3840269.1"/>
    </source>
</evidence>
<keyword evidence="6" id="KW-1185">Reference proteome</keyword>
<dbReference type="Gene3D" id="1.20.930.40">
    <property type="entry name" value="Transferrin receptor-like, dimerisation domain"/>
    <property type="match status" value="1"/>
</dbReference>
<dbReference type="InterPro" id="IPR003137">
    <property type="entry name" value="PA_domain"/>
</dbReference>
<dbReference type="InterPro" id="IPR046450">
    <property type="entry name" value="PA_dom_sf"/>
</dbReference>
<evidence type="ECO:0000256" key="1">
    <source>
        <dbReference type="ARBA" id="ARBA00005634"/>
    </source>
</evidence>
<dbReference type="InterPro" id="IPR039373">
    <property type="entry name" value="Peptidase_M28B"/>
</dbReference>
<dbReference type="Gene3D" id="3.50.30.30">
    <property type="match status" value="1"/>
</dbReference>
<dbReference type="CDD" id="cd08022">
    <property type="entry name" value="M28_PSMA_like"/>
    <property type="match status" value="1"/>
</dbReference>
<feature type="domain" description="Transferrin receptor-like dimerisation" evidence="3">
    <location>
        <begin position="589"/>
        <end position="703"/>
    </location>
</feature>
<reference evidence="5" key="2">
    <citation type="submission" date="2020-11" db="EMBL/GenBank/DDBJ databases">
        <authorList>
            <person name="McCartney M.A."/>
            <person name="Auch B."/>
            <person name="Kono T."/>
            <person name="Mallez S."/>
            <person name="Becker A."/>
            <person name="Gohl D.M."/>
            <person name="Silverstein K.A.T."/>
            <person name="Koren S."/>
            <person name="Bechman K.B."/>
            <person name="Herman A."/>
            <person name="Abrahante J.E."/>
            <person name="Garbe J."/>
        </authorList>
    </citation>
    <scope>NUCLEOTIDE SEQUENCE</scope>
    <source>
        <strain evidence="5">Duluth1</strain>
        <tissue evidence="5">Whole animal</tissue>
    </source>
</reference>
<feature type="domain" description="Peptidase M28" evidence="4">
    <location>
        <begin position="355"/>
        <end position="554"/>
    </location>
</feature>
<feature type="domain" description="PA" evidence="2">
    <location>
        <begin position="175"/>
        <end position="259"/>
    </location>
</feature>
<dbReference type="SUPFAM" id="SSF53187">
    <property type="entry name" value="Zn-dependent exopeptidases"/>
    <property type="match status" value="1"/>
</dbReference>
<dbReference type="InterPro" id="IPR007365">
    <property type="entry name" value="TFR-like_dimer_dom"/>
</dbReference>
<name>A0A9D4QR29_DREPO</name>
<dbReference type="PANTHER" id="PTHR10404:SF77">
    <property type="entry name" value="GLUTAMATE CARBOXYPEPTIDASE 2 HOMOLOG"/>
    <property type="match status" value="1"/>
</dbReference>
<comment type="caution">
    <text evidence="5">The sequence shown here is derived from an EMBL/GenBank/DDBJ whole genome shotgun (WGS) entry which is preliminary data.</text>
</comment>
<evidence type="ECO:0000259" key="3">
    <source>
        <dbReference type="Pfam" id="PF04253"/>
    </source>
</evidence>
<dbReference type="Pfam" id="PF04253">
    <property type="entry name" value="TFR_dimer"/>
    <property type="match status" value="1"/>
</dbReference>
<dbReference type="AlphaFoldDB" id="A0A9D4QR29"/>
<dbReference type="GO" id="GO:0004180">
    <property type="term" value="F:carboxypeptidase activity"/>
    <property type="evidence" value="ECO:0007669"/>
    <property type="project" value="TreeGrafter"/>
</dbReference>
<accession>A0A9D4QR29</accession>
<organism evidence="5 6">
    <name type="scientific">Dreissena polymorpha</name>
    <name type="common">Zebra mussel</name>
    <name type="synonym">Mytilus polymorpha</name>
    <dbReference type="NCBI Taxonomy" id="45954"/>
    <lineage>
        <taxon>Eukaryota</taxon>
        <taxon>Metazoa</taxon>
        <taxon>Spiralia</taxon>
        <taxon>Lophotrochozoa</taxon>
        <taxon>Mollusca</taxon>
        <taxon>Bivalvia</taxon>
        <taxon>Autobranchia</taxon>
        <taxon>Heteroconchia</taxon>
        <taxon>Euheterodonta</taxon>
        <taxon>Imparidentia</taxon>
        <taxon>Neoheterodontei</taxon>
        <taxon>Myida</taxon>
        <taxon>Dreissenoidea</taxon>
        <taxon>Dreissenidae</taxon>
        <taxon>Dreissena</taxon>
    </lineage>
</organism>
<evidence type="ECO:0000259" key="2">
    <source>
        <dbReference type="Pfam" id="PF02225"/>
    </source>
</evidence>
<dbReference type="Pfam" id="PF04389">
    <property type="entry name" value="Peptidase_M28"/>
    <property type="match status" value="1"/>
</dbReference>
<dbReference type="SUPFAM" id="SSF47672">
    <property type="entry name" value="Transferrin receptor-like dimerisation domain"/>
    <property type="match status" value="1"/>
</dbReference>
<evidence type="ECO:0008006" key="7">
    <source>
        <dbReference type="Google" id="ProtNLM"/>
    </source>
</evidence>
<feature type="non-terminal residue" evidence="5">
    <location>
        <position position="710"/>
    </location>
</feature>
<dbReference type="Proteomes" id="UP000828390">
    <property type="component" value="Unassembled WGS sequence"/>
</dbReference>
<dbReference type="Pfam" id="PF02225">
    <property type="entry name" value="PA"/>
    <property type="match status" value="1"/>
</dbReference>